<dbReference type="HAMAP" id="MF_01161">
    <property type="entry name" value="tRNA_Ile_lys_synt"/>
    <property type="match status" value="1"/>
</dbReference>
<dbReference type="PANTHER" id="PTHR43033:SF1">
    <property type="entry name" value="TRNA(ILE)-LYSIDINE SYNTHASE-RELATED"/>
    <property type="match status" value="1"/>
</dbReference>
<dbReference type="InterPro" id="IPR012796">
    <property type="entry name" value="Lysidine-tRNA-synth_C"/>
</dbReference>
<dbReference type="AlphaFoldDB" id="A0A1G8V9S2"/>
<reference evidence="10 11" key="1">
    <citation type="submission" date="2016-10" db="EMBL/GenBank/DDBJ databases">
        <authorList>
            <person name="de Groot N.N."/>
        </authorList>
    </citation>
    <scope>NUCLEOTIDE SEQUENCE [LARGE SCALE GENOMIC DNA]</scope>
    <source>
        <strain evidence="10 11">JCM 21544</strain>
    </source>
</reference>
<feature type="binding site" evidence="8">
    <location>
        <begin position="25"/>
        <end position="30"/>
    </location>
    <ligand>
        <name>ATP</name>
        <dbReference type="ChEBI" id="CHEBI:30616"/>
    </ligand>
</feature>
<dbReference type="InterPro" id="IPR012094">
    <property type="entry name" value="tRNA_Ile_lys_synt"/>
</dbReference>
<comment type="function">
    <text evidence="8">Ligates lysine onto the cytidine present at position 34 of the AUA codon-specific tRNA(Ile) that contains the anticodon CAU, in an ATP-dependent manner. Cytidine is converted to lysidine, thus changing the amino acid specificity of the tRNA from methionine to isoleucine.</text>
</comment>
<evidence type="ECO:0000256" key="7">
    <source>
        <dbReference type="ARBA" id="ARBA00048539"/>
    </source>
</evidence>
<dbReference type="SUPFAM" id="SSF56037">
    <property type="entry name" value="PheT/TilS domain"/>
    <property type="match status" value="1"/>
</dbReference>
<organism evidence="10 11">
    <name type="scientific">Pseudomonas indica</name>
    <dbReference type="NCBI Taxonomy" id="137658"/>
    <lineage>
        <taxon>Bacteria</taxon>
        <taxon>Pseudomonadati</taxon>
        <taxon>Pseudomonadota</taxon>
        <taxon>Gammaproteobacteria</taxon>
        <taxon>Pseudomonadales</taxon>
        <taxon>Pseudomonadaceae</taxon>
        <taxon>Pseudomonas</taxon>
    </lineage>
</organism>
<sequence length="438" mass="48692">MTLEDRLLTCLAPWREAPVWHIALSGGLDSCVLLHLLARLSTREALPPLSAIHIHHGLQPVADGWPEHCRQICAALGVPLQVRHVQVESGASLERAAREARYAALAAELGEGAVLLTAQHRDDQAETLLFRLLRGAGVRGLAGMPASRRLGRGWLVRPLLDVSRRELETYARVEGLSWVEDPSNQDDRMARNYLRNQVMPLLAARWPQVQNNLARSATHLREAQELLDDLARQDLAAARQDPAPFPWLPLPSLALTPLLGLSPARQRNAMRHWLAPLTPLPDSDHWAGWVDLLRASADAGPIWRLAGGELRRSDGRLWWLAGDWLRPTPPAQEWHDPSAPLRLPGNGRLLLEGQVPSGSLRVRYRQGGEVLALPERGHRDLKRLLNERGVPVFVRGRLPLLYRGDELLAVANLPSLDGPADTSWRLVWEPPADDHGLS</sequence>
<dbReference type="EMBL" id="FNFD01000002">
    <property type="protein sequence ID" value="SDJ62821.1"/>
    <property type="molecule type" value="Genomic_DNA"/>
</dbReference>
<dbReference type="STRING" id="137658.SAMN05216186_102150"/>
<evidence type="ECO:0000256" key="2">
    <source>
        <dbReference type="ARBA" id="ARBA00022490"/>
    </source>
</evidence>
<comment type="similarity">
    <text evidence="8">Belongs to the tRNA(Ile)-lysidine synthase family.</text>
</comment>
<dbReference type="RefSeq" id="WP_084337005.1">
    <property type="nucleotide sequence ID" value="NZ_FNFD01000002.1"/>
</dbReference>
<keyword evidence="4 8" id="KW-0819">tRNA processing</keyword>
<evidence type="ECO:0000256" key="6">
    <source>
        <dbReference type="ARBA" id="ARBA00022840"/>
    </source>
</evidence>
<name>A0A1G8V9S2_9PSED</name>
<keyword evidence="5 8" id="KW-0547">Nucleotide-binding</keyword>
<evidence type="ECO:0000313" key="11">
    <source>
        <dbReference type="Proteomes" id="UP000198706"/>
    </source>
</evidence>
<dbReference type="Proteomes" id="UP000198706">
    <property type="component" value="Unassembled WGS sequence"/>
</dbReference>
<dbReference type="NCBIfam" id="TIGR02432">
    <property type="entry name" value="lysidine_TilS_N"/>
    <property type="match status" value="1"/>
</dbReference>
<dbReference type="NCBIfam" id="TIGR02433">
    <property type="entry name" value="lysidine_TilS_C"/>
    <property type="match status" value="1"/>
</dbReference>
<dbReference type="Pfam" id="PF11734">
    <property type="entry name" value="TilS_C"/>
    <property type="match status" value="1"/>
</dbReference>
<dbReference type="Gene3D" id="1.20.59.20">
    <property type="match status" value="1"/>
</dbReference>
<comment type="catalytic activity">
    <reaction evidence="7 8">
        <text>cytidine(34) in tRNA(Ile2) + L-lysine + ATP = lysidine(34) in tRNA(Ile2) + AMP + diphosphate + H(+)</text>
        <dbReference type="Rhea" id="RHEA:43744"/>
        <dbReference type="Rhea" id="RHEA-COMP:10625"/>
        <dbReference type="Rhea" id="RHEA-COMP:10670"/>
        <dbReference type="ChEBI" id="CHEBI:15378"/>
        <dbReference type="ChEBI" id="CHEBI:30616"/>
        <dbReference type="ChEBI" id="CHEBI:32551"/>
        <dbReference type="ChEBI" id="CHEBI:33019"/>
        <dbReference type="ChEBI" id="CHEBI:82748"/>
        <dbReference type="ChEBI" id="CHEBI:83665"/>
        <dbReference type="ChEBI" id="CHEBI:456215"/>
        <dbReference type="EC" id="6.3.4.19"/>
    </reaction>
</comment>
<dbReference type="Pfam" id="PF09179">
    <property type="entry name" value="TilS"/>
    <property type="match status" value="1"/>
</dbReference>
<protein>
    <recommendedName>
        <fullName evidence="8">tRNA(Ile)-lysidine synthase</fullName>
        <ecNumber evidence="8">6.3.4.19</ecNumber>
    </recommendedName>
    <alternativeName>
        <fullName evidence="8">tRNA(Ile)-2-lysyl-cytidine synthase</fullName>
    </alternativeName>
    <alternativeName>
        <fullName evidence="8">tRNA(Ile)-lysidine synthetase</fullName>
    </alternativeName>
</protein>
<evidence type="ECO:0000256" key="1">
    <source>
        <dbReference type="ARBA" id="ARBA00004496"/>
    </source>
</evidence>
<evidence type="ECO:0000259" key="9">
    <source>
        <dbReference type="SMART" id="SM00977"/>
    </source>
</evidence>
<dbReference type="Pfam" id="PF01171">
    <property type="entry name" value="ATP_bind_3"/>
    <property type="match status" value="1"/>
</dbReference>
<keyword evidence="2 8" id="KW-0963">Cytoplasm</keyword>
<gene>
    <name evidence="8" type="primary">tilS</name>
    <name evidence="10" type="ORF">SAMN05216186_102150</name>
</gene>
<dbReference type="InterPro" id="IPR014729">
    <property type="entry name" value="Rossmann-like_a/b/a_fold"/>
</dbReference>
<keyword evidence="11" id="KW-1185">Reference proteome</keyword>
<evidence type="ECO:0000256" key="5">
    <source>
        <dbReference type="ARBA" id="ARBA00022741"/>
    </source>
</evidence>
<comment type="domain">
    <text evidence="8">The N-terminal region contains the highly conserved SGGXDS motif, predicted to be a P-loop motif involved in ATP binding.</text>
</comment>
<dbReference type="GO" id="GO:0032267">
    <property type="term" value="F:tRNA(Ile)-lysidine synthase activity"/>
    <property type="evidence" value="ECO:0007669"/>
    <property type="project" value="UniProtKB-EC"/>
</dbReference>
<feature type="domain" description="Lysidine-tRNA(Ile) synthetase C-terminal" evidence="9">
    <location>
        <begin position="360"/>
        <end position="428"/>
    </location>
</feature>
<dbReference type="InterPro" id="IPR011063">
    <property type="entry name" value="TilS/TtcA_N"/>
</dbReference>
<keyword evidence="3 8" id="KW-0436">Ligase</keyword>
<dbReference type="Gene3D" id="3.40.50.620">
    <property type="entry name" value="HUPs"/>
    <property type="match status" value="1"/>
</dbReference>
<comment type="subcellular location">
    <subcellularLocation>
        <location evidence="1 8">Cytoplasm</location>
    </subcellularLocation>
</comment>
<dbReference type="GO" id="GO:0005524">
    <property type="term" value="F:ATP binding"/>
    <property type="evidence" value="ECO:0007669"/>
    <property type="project" value="UniProtKB-UniRule"/>
</dbReference>
<dbReference type="GO" id="GO:0006400">
    <property type="term" value="P:tRNA modification"/>
    <property type="evidence" value="ECO:0007669"/>
    <property type="project" value="UniProtKB-UniRule"/>
</dbReference>
<dbReference type="GO" id="GO:0005737">
    <property type="term" value="C:cytoplasm"/>
    <property type="evidence" value="ECO:0007669"/>
    <property type="project" value="UniProtKB-SubCell"/>
</dbReference>
<dbReference type="SMART" id="SM00977">
    <property type="entry name" value="TilS_C"/>
    <property type="match status" value="1"/>
</dbReference>
<dbReference type="EC" id="6.3.4.19" evidence="8"/>
<evidence type="ECO:0000256" key="8">
    <source>
        <dbReference type="HAMAP-Rule" id="MF_01161"/>
    </source>
</evidence>
<keyword evidence="6 8" id="KW-0067">ATP-binding</keyword>
<evidence type="ECO:0000256" key="4">
    <source>
        <dbReference type="ARBA" id="ARBA00022694"/>
    </source>
</evidence>
<dbReference type="InterPro" id="IPR015262">
    <property type="entry name" value="tRNA_Ile_lys_synt_subst-bd"/>
</dbReference>
<proteinExistence type="inferred from homology"/>
<evidence type="ECO:0000313" key="10">
    <source>
        <dbReference type="EMBL" id="SDJ62821.1"/>
    </source>
</evidence>
<dbReference type="CDD" id="cd01992">
    <property type="entry name" value="TilS_N"/>
    <property type="match status" value="1"/>
</dbReference>
<dbReference type="SUPFAM" id="SSF52402">
    <property type="entry name" value="Adenine nucleotide alpha hydrolases-like"/>
    <property type="match status" value="1"/>
</dbReference>
<dbReference type="SUPFAM" id="SSF82829">
    <property type="entry name" value="MesJ substrate recognition domain-like"/>
    <property type="match status" value="1"/>
</dbReference>
<dbReference type="PANTHER" id="PTHR43033">
    <property type="entry name" value="TRNA(ILE)-LYSIDINE SYNTHASE-RELATED"/>
    <property type="match status" value="1"/>
</dbReference>
<evidence type="ECO:0000256" key="3">
    <source>
        <dbReference type="ARBA" id="ARBA00022598"/>
    </source>
</evidence>
<dbReference type="InterPro" id="IPR012795">
    <property type="entry name" value="tRNA_Ile_lys_synt_N"/>
</dbReference>
<accession>A0A1G8V9S2</accession>